<comment type="caution">
    <text evidence="2">The sequence shown here is derived from an EMBL/GenBank/DDBJ whole genome shotgun (WGS) entry which is preliminary data.</text>
</comment>
<name>A0A843VC12_COLES</name>
<sequence length="438" mass="47184">MVSCRLTWLCSVAPSVVTSTVGSPRFQGEPGTWVYSGFVPVQWYCQGLVVFLDTLALEESCRPTEGKTTGTATLTSKAHPPCSFQVRESKRLPNRLLVLGRTVAEQGLRHHQQCNFLSLYTSGYAPGSEMADRRDWGGGGYDPEDPTQRVIDRIWESLTEIRMRMDQPGPAQPAIPVVAEAVPAAPILPQVGVEVPPVVPVHPAVLVRPAAAEDPTVLVERLAQNAGLFSVPERDRGARRVLIATPGDVGSGFRCFGSSSTCVPRVVHGMGILTSTGGSRRAATSRPGHDVAIRRVPNQAAFLRNPDRTELSHALLGQGRFCSKNSKQFEFVGFGWSCSRREDHVWSGRNAGLSLVFVFFIKCGSHGSVAPSVVTSTVGSPRFRAVMLKDLCRLTSGGFDVGFVLAARVLPSEVLSSLRGSNFSQCAPEGVAHYATDS</sequence>
<gene>
    <name evidence="2" type="ORF">Taro_026487</name>
</gene>
<feature type="signal peptide" evidence="1">
    <location>
        <begin position="1"/>
        <end position="18"/>
    </location>
</feature>
<evidence type="ECO:0000313" key="2">
    <source>
        <dbReference type="EMBL" id="MQL93838.1"/>
    </source>
</evidence>
<evidence type="ECO:0000313" key="3">
    <source>
        <dbReference type="Proteomes" id="UP000652761"/>
    </source>
</evidence>
<dbReference type="EMBL" id="NMUH01001602">
    <property type="protein sequence ID" value="MQL93838.1"/>
    <property type="molecule type" value="Genomic_DNA"/>
</dbReference>
<protein>
    <submittedName>
        <fullName evidence="2">Uncharacterized protein</fullName>
    </submittedName>
</protein>
<proteinExistence type="predicted"/>
<organism evidence="2 3">
    <name type="scientific">Colocasia esculenta</name>
    <name type="common">Wild taro</name>
    <name type="synonym">Arum esculentum</name>
    <dbReference type="NCBI Taxonomy" id="4460"/>
    <lineage>
        <taxon>Eukaryota</taxon>
        <taxon>Viridiplantae</taxon>
        <taxon>Streptophyta</taxon>
        <taxon>Embryophyta</taxon>
        <taxon>Tracheophyta</taxon>
        <taxon>Spermatophyta</taxon>
        <taxon>Magnoliopsida</taxon>
        <taxon>Liliopsida</taxon>
        <taxon>Araceae</taxon>
        <taxon>Aroideae</taxon>
        <taxon>Colocasieae</taxon>
        <taxon>Colocasia</taxon>
    </lineage>
</organism>
<accession>A0A843VC12</accession>
<keyword evidence="3" id="KW-1185">Reference proteome</keyword>
<reference evidence="2" key="1">
    <citation type="submission" date="2017-07" db="EMBL/GenBank/DDBJ databases">
        <title>Taro Niue Genome Assembly and Annotation.</title>
        <authorList>
            <person name="Atibalentja N."/>
            <person name="Keating K."/>
            <person name="Fields C.J."/>
        </authorList>
    </citation>
    <scope>NUCLEOTIDE SEQUENCE</scope>
    <source>
        <strain evidence="2">Niue_2</strain>
        <tissue evidence="2">Leaf</tissue>
    </source>
</reference>
<dbReference type="Proteomes" id="UP000652761">
    <property type="component" value="Unassembled WGS sequence"/>
</dbReference>
<dbReference type="AlphaFoldDB" id="A0A843VC12"/>
<evidence type="ECO:0000256" key="1">
    <source>
        <dbReference type="SAM" id="SignalP"/>
    </source>
</evidence>
<feature type="chain" id="PRO_5032934050" evidence="1">
    <location>
        <begin position="19"/>
        <end position="438"/>
    </location>
</feature>
<keyword evidence="1" id="KW-0732">Signal</keyword>